<keyword evidence="8" id="KW-1185">Reference proteome</keyword>
<comment type="function">
    <text evidence="6">Redox regulated molecular chaperone. Protects both thermally unfolding and oxidatively damaged proteins from irreversible aggregation. Plays an important role in the bacterial defense system toward oxidative stress.</text>
</comment>
<protein>
    <recommendedName>
        <fullName evidence="6">33 kDa chaperonin</fullName>
    </recommendedName>
    <alternativeName>
        <fullName evidence="6">Heat shock protein 33 homolog</fullName>
        <shortName evidence="6">HSP33</shortName>
    </alternativeName>
</protein>
<keyword evidence="2 6" id="KW-0862">Zinc</keyword>
<dbReference type="Gene3D" id="3.90.1280.10">
    <property type="entry name" value="HSP33 redox switch-like"/>
    <property type="match status" value="1"/>
</dbReference>
<sequence length="305" mass="32923">MKETAYNLEGEITLDYLVKALAFDGQVRAYAAKTTDTVGEAQRRHQTWPTASAALGRSMTAGVMLGSMLKGENKMTIKVEGGGPIGVIVVDSNAKGEVRGYVTNPQTHFDLNEKGKLDVAKAVGTSGMLSIVKDLGMKEHFTGSVPIVSGELGEDFTYYLVSSEQVPSSVGVGVLVNPDNTILAAGGFIIQLMPGTDESTIAEIEKRLGSVEPISKLIQKGLTPEEILFEVLGKENVKLLDKHSVAFHCPCSRDRIANAIISLGAEEIQSMIEEDGKAEAECHFCNERYHFNKEELTELKESASN</sequence>
<keyword evidence="1 6" id="KW-0963">Cytoplasm</keyword>
<feature type="disulfide bond" description="Redox-active" evidence="6">
    <location>
        <begin position="249"/>
        <end position="251"/>
    </location>
</feature>
<dbReference type="SUPFAM" id="SSF64397">
    <property type="entry name" value="Hsp33 domain"/>
    <property type="match status" value="1"/>
</dbReference>
<evidence type="ECO:0000256" key="6">
    <source>
        <dbReference type="HAMAP-Rule" id="MF_00117"/>
    </source>
</evidence>
<dbReference type="EMBL" id="WKKF01000020">
    <property type="protein sequence ID" value="MRX56945.1"/>
    <property type="molecule type" value="Genomic_DNA"/>
</dbReference>
<dbReference type="PANTHER" id="PTHR30111">
    <property type="entry name" value="33 KDA CHAPERONIN"/>
    <property type="match status" value="1"/>
</dbReference>
<dbReference type="InterPro" id="IPR000397">
    <property type="entry name" value="Heat_shock_Hsp33"/>
</dbReference>
<dbReference type="PIRSF" id="PIRSF005261">
    <property type="entry name" value="Heat_shock_Hsp33"/>
    <property type="match status" value="1"/>
</dbReference>
<reference evidence="7 8" key="1">
    <citation type="submission" date="2019-11" db="EMBL/GenBank/DDBJ databases">
        <title>Bacillus idriensis genome.</title>
        <authorList>
            <person name="Konopka E.N."/>
            <person name="Newman J.D."/>
        </authorList>
    </citation>
    <scope>NUCLEOTIDE SEQUENCE [LARGE SCALE GENOMIC DNA]</scope>
    <source>
        <strain evidence="7 8">DSM 19097</strain>
    </source>
</reference>
<dbReference type="HAMAP" id="MF_00117">
    <property type="entry name" value="HslO"/>
    <property type="match status" value="1"/>
</dbReference>
<keyword evidence="4 6" id="KW-0143">Chaperone</keyword>
<evidence type="ECO:0000256" key="4">
    <source>
        <dbReference type="ARBA" id="ARBA00023186"/>
    </source>
</evidence>
<dbReference type="GO" id="GO:0051082">
    <property type="term" value="F:unfolded protein binding"/>
    <property type="evidence" value="ECO:0007669"/>
    <property type="project" value="UniProtKB-UniRule"/>
</dbReference>
<dbReference type="Pfam" id="PF01430">
    <property type="entry name" value="HSP33"/>
    <property type="match status" value="1"/>
</dbReference>
<feature type="disulfide bond" description="Redox-active" evidence="6">
    <location>
        <begin position="282"/>
        <end position="285"/>
    </location>
</feature>
<organism evidence="7 8">
    <name type="scientific">Metabacillus idriensis</name>
    <dbReference type="NCBI Taxonomy" id="324768"/>
    <lineage>
        <taxon>Bacteria</taxon>
        <taxon>Bacillati</taxon>
        <taxon>Bacillota</taxon>
        <taxon>Bacilli</taxon>
        <taxon>Bacillales</taxon>
        <taxon>Bacillaceae</taxon>
        <taxon>Metabacillus</taxon>
    </lineage>
</organism>
<evidence type="ECO:0000256" key="5">
    <source>
        <dbReference type="ARBA" id="ARBA00023284"/>
    </source>
</evidence>
<keyword evidence="3 6" id="KW-1015">Disulfide bond</keyword>
<comment type="PTM">
    <text evidence="6">Under oxidizing conditions two disulfide bonds are formed involving the reactive cysteines. Under reducing conditions zinc is bound to the reactive cysteines and the protein is inactive.</text>
</comment>
<comment type="similarity">
    <text evidence="6">Belongs to the HSP33 family.</text>
</comment>
<comment type="subcellular location">
    <subcellularLocation>
        <location evidence="6">Cytoplasm</location>
    </subcellularLocation>
</comment>
<keyword evidence="5 6" id="KW-0676">Redox-active center</keyword>
<dbReference type="Gene3D" id="3.55.30.10">
    <property type="entry name" value="Hsp33 domain"/>
    <property type="match status" value="1"/>
</dbReference>
<evidence type="ECO:0000256" key="1">
    <source>
        <dbReference type="ARBA" id="ARBA00022490"/>
    </source>
</evidence>
<dbReference type="Proteomes" id="UP000441585">
    <property type="component" value="Unassembled WGS sequence"/>
</dbReference>
<proteinExistence type="inferred from homology"/>
<evidence type="ECO:0000313" key="7">
    <source>
        <dbReference type="EMBL" id="MRX56945.1"/>
    </source>
</evidence>
<dbReference type="GO" id="GO:0005737">
    <property type="term" value="C:cytoplasm"/>
    <property type="evidence" value="ECO:0007669"/>
    <property type="project" value="UniProtKB-SubCell"/>
</dbReference>
<comment type="caution">
    <text evidence="7">The sequence shown here is derived from an EMBL/GenBank/DDBJ whole genome shotgun (WGS) entry which is preliminary data.</text>
</comment>
<evidence type="ECO:0000313" key="8">
    <source>
        <dbReference type="Proteomes" id="UP000441585"/>
    </source>
</evidence>
<accession>A0A6I2MF74</accession>
<dbReference type="GO" id="GO:0044183">
    <property type="term" value="F:protein folding chaperone"/>
    <property type="evidence" value="ECO:0007669"/>
    <property type="project" value="TreeGrafter"/>
</dbReference>
<gene>
    <name evidence="6" type="primary">hslO</name>
    <name evidence="7" type="ORF">GJU41_23680</name>
</gene>
<dbReference type="GO" id="GO:0042026">
    <property type="term" value="P:protein refolding"/>
    <property type="evidence" value="ECO:0007669"/>
    <property type="project" value="TreeGrafter"/>
</dbReference>
<dbReference type="PANTHER" id="PTHR30111:SF1">
    <property type="entry name" value="33 KDA CHAPERONIN"/>
    <property type="match status" value="1"/>
</dbReference>
<dbReference type="InterPro" id="IPR016153">
    <property type="entry name" value="Heat_shock_Hsp33_N"/>
</dbReference>
<evidence type="ECO:0000256" key="2">
    <source>
        <dbReference type="ARBA" id="ARBA00022833"/>
    </source>
</evidence>
<evidence type="ECO:0000256" key="3">
    <source>
        <dbReference type="ARBA" id="ARBA00023157"/>
    </source>
</evidence>
<dbReference type="SUPFAM" id="SSF118352">
    <property type="entry name" value="HSP33 redox switch-like"/>
    <property type="match status" value="1"/>
</dbReference>
<dbReference type="CDD" id="cd00498">
    <property type="entry name" value="Hsp33"/>
    <property type="match status" value="1"/>
</dbReference>
<dbReference type="InterPro" id="IPR016154">
    <property type="entry name" value="Heat_shock_Hsp33_C"/>
</dbReference>
<dbReference type="AlphaFoldDB" id="A0A6I2MF74"/>
<name>A0A6I2MF74_9BACI</name>
<dbReference type="NCBIfam" id="NF001033">
    <property type="entry name" value="PRK00114.1"/>
    <property type="match status" value="1"/>
</dbReference>